<gene>
    <name evidence="1" type="ORF">C2L71_02355</name>
</gene>
<dbReference type="EMBL" id="PPEK01000001">
    <property type="protein sequence ID" value="PNV68830.1"/>
    <property type="molecule type" value="Genomic_DNA"/>
</dbReference>
<dbReference type="AlphaFoldDB" id="A0A2K2UFB3"/>
<proteinExistence type="predicted"/>
<evidence type="ECO:0000313" key="1">
    <source>
        <dbReference type="EMBL" id="PNV68830.1"/>
    </source>
</evidence>
<evidence type="ECO:0000313" key="2">
    <source>
        <dbReference type="Proteomes" id="UP000236197"/>
    </source>
</evidence>
<protein>
    <submittedName>
        <fullName evidence="1">Uncharacterized protein</fullName>
    </submittedName>
</protein>
<comment type="caution">
    <text evidence="1">The sequence shown here is derived from an EMBL/GenBank/DDBJ whole genome shotgun (WGS) entry which is preliminary data.</text>
</comment>
<organism evidence="1 2">
    <name type="scientific">Enteroscipio rubneri</name>
    <dbReference type="NCBI Taxonomy" id="2070686"/>
    <lineage>
        <taxon>Bacteria</taxon>
        <taxon>Bacillati</taxon>
        <taxon>Actinomycetota</taxon>
        <taxon>Coriobacteriia</taxon>
        <taxon>Eggerthellales</taxon>
        <taxon>Eggerthellaceae</taxon>
        <taxon>Enteroscipio</taxon>
    </lineage>
</organism>
<accession>A0A2K2UFB3</accession>
<dbReference type="Proteomes" id="UP000236197">
    <property type="component" value="Unassembled WGS sequence"/>
</dbReference>
<reference evidence="2" key="1">
    <citation type="submission" date="2018-01" db="EMBL/GenBank/DDBJ databases">
        <title>Rubneribacter badeniensis gen. nov., sp. nov., and Colonibacter rubneri, gen. nov., sp. nov., WGS of new members of the Eggerthellaceae.</title>
        <authorList>
            <person name="Danylec N."/>
            <person name="Stoll D.A."/>
            <person name="Doetsch A."/>
            <person name="Kulling S.E."/>
            <person name="Huch M."/>
        </authorList>
    </citation>
    <scope>NUCLEOTIDE SEQUENCE [LARGE SCALE GENOMIC DNA]</scope>
    <source>
        <strain evidence="2">ResAG-96</strain>
    </source>
</reference>
<keyword evidence="2" id="KW-1185">Reference proteome</keyword>
<name>A0A2K2UFB3_9ACTN</name>
<sequence length="161" mass="17520">MSKGAISCQTGIFFGSAVVWKMVQTREAAESSKWRAGLRGIKQLAAKFNMVCSPGSIRTKPPVKAMCDAAGHHLELGGIVHVAVGYRHHLEAKMSQDSSARCVAGYPFRAGMVEVAVVFDGQFFFRPKQIASQRTPSGCLAGVLGQRNRIIHFRWRVSAAT</sequence>